<sequence>MPAAESVMAPMNGHRGHQPDLREMLEYERIVNLHDQIFSGNHPRLKVPQHVIRKVTPRSVQTPPLPVVHPMPAEPPAAPQAKPYPLAPSTQSNTLANGSAAAAAASEAVAISSHSGSTGHITTQKPVSEIDPIFLTKSDDLIRAEIQLQRQRVERTLRDQLEQKKIEYRKKTCLQESKPDFDVSEVLTKALQLVKPISTTDMDGANANTAASDSFDDNSFYSSKAPDSPQVGDQNEQPSPIREELVRPVDVDEVHYEGHVARQHVEGRHIDTGDRNMMDMDIQGPPYNVADKRGPSSRSPENLTPRRPSPSRYPIREQPDMYDEPEYSPPGPDIPSGGRREEEGEYIQEPDINYRRRSYGRPAERGQDTRRITPSGHDVRVIRNHITSPAAPQPSRVSPLAVTKVPSLPQSRQQRQTRPIDKLTTTTHGSARTSPEVGPQSLNPRKRRRLQENRDRPRVANEGRVADSPDHPYIKPEPISPPPFSDLPLASSSRQRPPHERPAYVDISSPRYSPVDNRRESGQRRVYEEHADRGYDMGHPIDLSIPRSTSRIAYRKPVRDDQNLRRVASLQNARQPEYVHDYPEAPIDYQPRLVRATSYAVTDRPVQPERARYCEEPVQPYSRRYISGDMSPPSPRFREPYPELEPQPRVMAPPQRRVVVDADGNRYIEQVATPAPRLQPLSTPSGRFSRMEPYNEGPPRMATGIARAASVMEDPYRDRRYAQDMPPPPATYRRAPVPEYPREVVRERPVYGREVDERTLVDYAPPPRHATYVEEPLPREDMVRMASVRPPPSRYEEPPRQPLQRMQSVRPSGREISVYADDEPRLRREYAPVDAQRAGYAAARPVREERYYDDEEAGKMEIEGMQDVVQRVPRRY</sequence>
<dbReference type="VEuPathDB" id="FungiDB:EMCG_04912"/>
<feature type="compositionally biased region" description="Polar residues" evidence="1">
    <location>
        <begin position="408"/>
        <end position="433"/>
    </location>
</feature>
<feature type="region of interest" description="Disordered" evidence="1">
    <location>
        <begin position="255"/>
        <end position="524"/>
    </location>
</feature>
<keyword evidence="3" id="KW-1185">Reference proteome</keyword>
<dbReference type="Proteomes" id="UP000226031">
    <property type="component" value="Unassembled WGS sequence"/>
</dbReference>
<evidence type="ECO:0000256" key="1">
    <source>
        <dbReference type="SAM" id="MobiDB-lite"/>
    </source>
</evidence>
<dbReference type="EMBL" id="PDND01000104">
    <property type="protein sequence ID" value="PGH32099.1"/>
    <property type="molecule type" value="Genomic_DNA"/>
</dbReference>
<feature type="region of interest" description="Disordered" evidence="1">
    <location>
        <begin position="200"/>
        <end position="241"/>
    </location>
</feature>
<feature type="region of interest" description="Disordered" evidence="1">
    <location>
        <begin position="677"/>
        <end position="700"/>
    </location>
</feature>
<feature type="compositionally biased region" description="Pro residues" evidence="1">
    <location>
        <begin position="63"/>
        <end position="78"/>
    </location>
</feature>
<proteinExistence type="predicted"/>
<dbReference type="AlphaFoldDB" id="A0A2B7ZFY3"/>
<protein>
    <submittedName>
        <fullName evidence="2">Uncharacterized protein</fullName>
    </submittedName>
</protein>
<dbReference type="STRING" id="73230.A0A2B7ZFY3"/>
<reference evidence="2 3" key="1">
    <citation type="submission" date="2017-10" db="EMBL/GenBank/DDBJ databases">
        <title>Comparative genomics in systemic dimorphic fungi from Ajellomycetaceae.</title>
        <authorList>
            <person name="Munoz J.F."/>
            <person name="Mcewen J.G."/>
            <person name="Clay O.K."/>
            <person name="Cuomo C.A."/>
        </authorList>
    </citation>
    <scope>NUCLEOTIDE SEQUENCE [LARGE SCALE GENOMIC DNA]</scope>
    <source>
        <strain evidence="2 3">UAMH4076</strain>
    </source>
</reference>
<evidence type="ECO:0000313" key="3">
    <source>
        <dbReference type="Proteomes" id="UP000226031"/>
    </source>
</evidence>
<feature type="region of interest" description="Disordered" evidence="1">
    <location>
        <begin position="62"/>
        <end position="99"/>
    </location>
</feature>
<feature type="compositionally biased region" description="Basic and acidic residues" evidence="1">
    <location>
        <begin position="362"/>
        <end position="381"/>
    </location>
</feature>
<feature type="compositionally biased region" description="Basic and acidic residues" evidence="1">
    <location>
        <begin position="450"/>
        <end position="474"/>
    </location>
</feature>
<accession>A0A2B7ZFY3</accession>
<feature type="region of interest" description="Disordered" evidence="1">
    <location>
        <begin position="788"/>
        <end position="814"/>
    </location>
</feature>
<gene>
    <name evidence="2" type="ORF">GX50_05115</name>
</gene>
<comment type="caution">
    <text evidence="2">The sequence shown here is derived from an EMBL/GenBank/DDBJ whole genome shotgun (WGS) entry which is preliminary data.</text>
</comment>
<feature type="compositionally biased region" description="Low complexity" evidence="1">
    <location>
        <begin position="205"/>
        <end position="223"/>
    </location>
</feature>
<feature type="compositionally biased region" description="Low complexity" evidence="1">
    <location>
        <begin position="79"/>
        <end position="88"/>
    </location>
</feature>
<evidence type="ECO:0000313" key="2">
    <source>
        <dbReference type="EMBL" id="PGH32099.1"/>
    </source>
</evidence>
<feature type="compositionally biased region" description="Basic and acidic residues" evidence="1">
    <location>
        <begin position="255"/>
        <end position="278"/>
    </location>
</feature>
<organism evidence="2 3">
    <name type="scientific">[Emmonsia] crescens</name>
    <dbReference type="NCBI Taxonomy" id="73230"/>
    <lineage>
        <taxon>Eukaryota</taxon>
        <taxon>Fungi</taxon>
        <taxon>Dikarya</taxon>
        <taxon>Ascomycota</taxon>
        <taxon>Pezizomycotina</taxon>
        <taxon>Eurotiomycetes</taxon>
        <taxon>Eurotiomycetidae</taxon>
        <taxon>Onygenales</taxon>
        <taxon>Ajellomycetaceae</taxon>
        <taxon>Emergomyces</taxon>
    </lineage>
</organism>
<name>A0A2B7ZFY3_9EURO</name>